<keyword evidence="4" id="KW-0378">Hydrolase</keyword>
<keyword evidence="5" id="KW-1185">Reference proteome</keyword>
<dbReference type="Pfam" id="PF03372">
    <property type="entry name" value="Exo_endo_phos"/>
    <property type="match status" value="1"/>
</dbReference>
<evidence type="ECO:0000256" key="2">
    <source>
        <dbReference type="SAM" id="Phobius"/>
    </source>
</evidence>
<keyword evidence="4" id="KW-0269">Exonuclease</keyword>
<dbReference type="GO" id="GO:0016020">
    <property type="term" value="C:membrane"/>
    <property type="evidence" value="ECO:0007669"/>
    <property type="project" value="GOC"/>
</dbReference>
<keyword evidence="4" id="KW-0540">Nuclease</keyword>
<dbReference type="EMBL" id="KB007985">
    <property type="protein sequence ID" value="ELR16710.1"/>
    <property type="molecule type" value="Genomic_DNA"/>
</dbReference>
<evidence type="ECO:0000313" key="4">
    <source>
        <dbReference type="EMBL" id="ELR16710.1"/>
    </source>
</evidence>
<keyword evidence="4" id="KW-0255">Endonuclease</keyword>
<keyword evidence="2" id="KW-1133">Transmembrane helix</keyword>
<dbReference type="GeneID" id="14917251"/>
<dbReference type="SUPFAM" id="SSF56219">
    <property type="entry name" value="DNase I-like"/>
    <property type="match status" value="1"/>
</dbReference>
<proteinExistence type="predicted"/>
<dbReference type="GO" id="GO:0004527">
    <property type="term" value="F:exonuclease activity"/>
    <property type="evidence" value="ECO:0007669"/>
    <property type="project" value="UniProtKB-KW"/>
</dbReference>
<evidence type="ECO:0000256" key="1">
    <source>
        <dbReference type="SAM" id="MobiDB-lite"/>
    </source>
</evidence>
<keyword evidence="2" id="KW-0472">Membrane</keyword>
<dbReference type="InterPro" id="IPR051916">
    <property type="entry name" value="GPI-anchor_lipid_remodeler"/>
</dbReference>
<dbReference type="KEGG" id="acan:ACA1_090080"/>
<dbReference type="PANTHER" id="PTHR14859:SF16">
    <property type="entry name" value="ENDONUCLEASE_EXONUCLEASE_PHOSPHATASE DOMAIN-CONTAINING PROTEIN"/>
    <property type="match status" value="1"/>
</dbReference>
<dbReference type="Gene3D" id="3.60.10.10">
    <property type="entry name" value="Endonuclease/exonuclease/phosphatase"/>
    <property type="match status" value="1"/>
</dbReference>
<feature type="transmembrane region" description="Helical" evidence="2">
    <location>
        <begin position="498"/>
        <end position="526"/>
    </location>
</feature>
<dbReference type="GO" id="GO:0004519">
    <property type="term" value="F:endonuclease activity"/>
    <property type="evidence" value="ECO:0007669"/>
    <property type="project" value="UniProtKB-KW"/>
</dbReference>
<accession>L8GUN8</accession>
<dbReference type="InterPro" id="IPR005135">
    <property type="entry name" value="Endo/exonuclease/phosphatase"/>
</dbReference>
<dbReference type="AlphaFoldDB" id="L8GUN8"/>
<reference evidence="4 5" key="1">
    <citation type="journal article" date="2013" name="Genome Biol.">
        <title>Genome of Acanthamoeba castellanii highlights extensive lateral gene transfer and early evolution of tyrosine kinase signaling.</title>
        <authorList>
            <person name="Clarke M."/>
            <person name="Lohan A.J."/>
            <person name="Liu B."/>
            <person name="Lagkouvardos I."/>
            <person name="Roy S."/>
            <person name="Zafar N."/>
            <person name="Bertelli C."/>
            <person name="Schilde C."/>
            <person name="Kianianmomeni A."/>
            <person name="Burglin T.R."/>
            <person name="Frech C."/>
            <person name="Turcotte B."/>
            <person name="Kopec K.O."/>
            <person name="Synnott J.M."/>
            <person name="Choo C."/>
            <person name="Paponov I."/>
            <person name="Finkler A."/>
            <person name="Soon Heng Tan C."/>
            <person name="Hutchins A.P."/>
            <person name="Weinmeier T."/>
            <person name="Rattei T."/>
            <person name="Chu J.S."/>
            <person name="Gimenez G."/>
            <person name="Irimia M."/>
            <person name="Rigden D.J."/>
            <person name="Fitzpatrick D.A."/>
            <person name="Lorenzo-Morales J."/>
            <person name="Bateman A."/>
            <person name="Chiu C.H."/>
            <person name="Tang P."/>
            <person name="Hegemann P."/>
            <person name="Fromm H."/>
            <person name="Raoult D."/>
            <person name="Greub G."/>
            <person name="Miranda-Saavedra D."/>
            <person name="Chen N."/>
            <person name="Nash P."/>
            <person name="Ginger M.L."/>
            <person name="Horn M."/>
            <person name="Schaap P."/>
            <person name="Caler L."/>
            <person name="Loftus B."/>
        </authorList>
    </citation>
    <scope>NUCLEOTIDE SEQUENCE [LARGE SCALE GENOMIC DNA]</scope>
    <source>
        <strain evidence="4 5">Neff</strain>
    </source>
</reference>
<dbReference type="GO" id="GO:0006506">
    <property type="term" value="P:GPI anchor biosynthetic process"/>
    <property type="evidence" value="ECO:0007669"/>
    <property type="project" value="TreeGrafter"/>
</dbReference>
<keyword evidence="2" id="KW-0812">Transmembrane</keyword>
<feature type="transmembrane region" description="Helical" evidence="2">
    <location>
        <begin position="547"/>
        <end position="575"/>
    </location>
</feature>
<dbReference type="GO" id="GO:0005783">
    <property type="term" value="C:endoplasmic reticulum"/>
    <property type="evidence" value="ECO:0007669"/>
    <property type="project" value="TreeGrafter"/>
</dbReference>
<gene>
    <name evidence="4" type="ORF">ACA1_090080</name>
</gene>
<dbReference type="RefSeq" id="XP_004338723.1">
    <property type="nucleotide sequence ID" value="XM_004338675.1"/>
</dbReference>
<feature type="region of interest" description="Disordered" evidence="1">
    <location>
        <begin position="424"/>
        <end position="458"/>
    </location>
</feature>
<dbReference type="InterPro" id="IPR036691">
    <property type="entry name" value="Endo/exonu/phosph_ase_sf"/>
</dbReference>
<feature type="compositionally biased region" description="Basic residues" evidence="1">
    <location>
        <begin position="427"/>
        <end position="437"/>
    </location>
</feature>
<name>L8GUN8_ACACF</name>
<dbReference type="OrthoDB" id="19701at2759"/>
<dbReference type="PANTHER" id="PTHR14859">
    <property type="entry name" value="CALCOFLUOR WHITE HYPERSENSITIVE PROTEIN PRECURSOR"/>
    <property type="match status" value="1"/>
</dbReference>
<sequence>MEGSNSWRLHRCKQRARWRTVMAVALAIIVGVNVGLFIHLASLSSVLDPDPPFAPGEVGGLPFHVGTYNIWNHNNYWDVRKLRIAEVIRDAQLDIVGLQEVRNVQHLGGNQLDHLTELLPEYPYSIFHSAHIAKRQKRINLRVHDPEEGVALLSKHPIVYNETFTLTTVSGSEDENVRVVILAHVEVPKLGLVYFFVTHLSFVPTIQCRHVFELLRIIRSLDLDPNRPKIVVVERENRCWEIASGENLDWSTAAVRGNTHRLTDVWSLLRPGDPGFTFSNLPWAEHTHTYPARPTRPDRIYVSGLAHGASSAVPHGVVPRRIVRQEDGSQYRRLYYWRLMAHRTRHLVRTLIEPASNHNPYYTYARVYSDFYQPLLDLWHGAPAEQEEGELSAEEENLQAVLASVEVDEFGAIVATTASSTTTTMRVKQKAKKKGGNHRSGATAKPRRDEGYDDDEEGSPEGLLDVLWSAYEAVDPSPRLLGFAVHRLLWDVPSHLPLYAIAVAPTALLSVIALASLCGCCGCPLHRPRKKGHHHHRTTHRQRCLRLLCGCLALALLVAVAVALSAAVFLLPILFTGYIDDLVPSDHRLVVASFSY</sequence>
<evidence type="ECO:0000313" key="5">
    <source>
        <dbReference type="Proteomes" id="UP000011083"/>
    </source>
</evidence>
<dbReference type="Proteomes" id="UP000011083">
    <property type="component" value="Unassembled WGS sequence"/>
</dbReference>
<organism evidence="4 5">
    <name type="scientific">Acanthamoeba castellanii (strain ATCC 30010 / Neff)</name>
    <dbReference type="NCBI Taxonomy" id="1257118"/>
    <lineage>
        <taxon>Eukaryota</taxon>
        <taxon>Amoebozoa</taxon>
        <taxon>Discosea</taxon>
        <taxon>Longamoebia</taxon>
        <taxon>Centramoebida</taxon>
        <taxon>Acanthamoebidae</taxon>
        <taxon>Acanthamoeba</taxon>
    </lineage>
</organism>
<dbReference type="VEuPathDB" id="AmoebaDB:ACA1_090080"/>
<evidence type="ECO:0000259" key="3">
    <source>
        <dbReference type="Pfam" id="PF03372"/>
    </source>
</evidence>
<feature type="transmembrane region" description="Helical" evidence="2">
    <location>
        <begin position="21"/>
        <end position="41"/>
    </location>
</feature>
<protein>
    <submittedName>
        <fullName evidence="4">Endonuclease/exonuclease/phosphatase family protein</fullName>
    </submittedName>
</protein>
<feature type="domain" description="Endonuclease/exonuclease/phosphatase" evidence="3">
    <location>
        <begin position="66"/>
        <end position="313"/>
    </location>
</feature>